<evidence type="ECO:0000313" key="3">
    <source>
        <dbReference type="EMBL" id="SDW84389.1"/>
    </source>
</evidence>
<sequence length="243" mass="27690">MTKHYYNCLLLALGIGVGSCYTWGWGYYLALGLLFVGLLSWGVFDIRLGYFVPTLCRLKNKQKRQVVLTFDDGPTELTPLFLDLLNRYEVKAIFFCIGRQIAQYPQIVQRIKEEGHLIGNHTYSHTPKNCFASTAAMTQEIQQTDALLAQLGIVTPYFRPPYGVTNPHIASAARRTGKRVIGWDIRSLDTVIKDETRLHSRVVSKLTQGNIILMHDTSERTLHVLEQLLKYLKANDYQVVLDL</sequence>
<keyword evidence="1" id="KW-0812">Transmembrane</keyword>
<proteinExistence type="predicted"/>
<dbReference type="GO" id="GO:0016810">
    <property type="term" value="F:hydrolase activity, acting on carbon-nitrogen (but not peptide) bonds"/>
    <property type="evidence" value="ECO:0007669"/>
    <property type="project" value="InterPro"/>
</dbReference>
<dbReference type="PROSITE" id="PS51677">
    <property type="entry name" value="NODB"/>
    <property type="match status" value="1"/>
</dbReference>
<dbReference type="OrthoDB" id="9812065at2"/>
<evidence type="ECO:0000313" key="4">
    <source>
        <dbReference type="Proteomes" id="UP000182771"/>
    </source>
</evidence>
<dbReference type="RefSeq" id="WP_016420828.1">
    <property type="nucleotide sequence ID" value="NZ_FNND01000004.1"/>
</dbReference>
<accession>A0A1H2WWN4</accession>
<dbReference type="InterPro" id="IPR002509">
    <property type="entry name" value="NODB_dom"/>
</dbReference>
<gene>
    <name evidence="3" type="ORF">SAMN05444420_104216</name>
</gene>
<dbReference type="InterPro" id="IPR011330">
    <property type="entry name" value="Glyco_hydro/deAcase_b/a-brl"/>
</dbReference>
<name>A0A1H2WWN4_9FLAO</name>
<dbReference type="Pfam" id="PF01522">
    <property type="entry name" value="Polysacc_deac_1"/>
    <property type="match status" value="1"/>
</dbReference>
<dbReference type="AlphaFoldDB" id="A0A1H2WWN4"/>
<dbReference type="SUPFAM" id="SSF88713">
    <property type="entry name" value="Glycoside hydrolase/deacetylase"/>
    <property type="match status" value="1"/>
</dbReference>
<dbReference type="InterPro" id="IPR050248">
    <property type="entry name" value="Polysacc_deacetylase_ArnD"/>
</dbReference>
<dbReference type="EMBL" id="FNND01000004">
    <property type="protein sequence ID" value="SDW84389.1"/>
    <property type="molecule type" value="Genomic_DNA"/>
</dbReference>
<dbReference type="Gene3D" id="3.20.20.370">
    <property type="entry name" value="Glycoside hydrolase/deacetylase"/>
    <property type="match status" value="1"/>
</dbReference>
<organism evidence="3 4">
    <name type="scientific">Capnocytophaga granulosa</name>
    <dbReference type="NCBI Taxonomy" id="45242"/>
    <lineage>
        <taxon>Bacteria</taxon>
        <taxon>Pseudomonadati</taxon>
        <taxon>Bacteroidota</taxon>
        <taxon>Flavobacteriia</taxon>
        <taxon>Flavobacteriales</taxon>
        <taxon>Flavobacteriaceae</taxon>
        <taxon>Capnocytophaga</taxon>
    </lineage>
</organism>
<comment type="caution">
    <text evidence="3">The sequence shown here is derived from an EMBL/GenBank/DDBJ whole genome shotgun (WGS) entry which is preliminary data.</text>
</comment>
<reference evidence="3 4" key="1">
    <citation type="submission" date="2016-10" db="EMBL/GenBank/DDBJ databases">
        <authorList>
            <person name="Varghese N."/>
            <person name="Submissions S."/>
        </authorList>
    </citation>
    <scope>NUCLEOTIDE SEQUENCE [LARGE SCALE GENOMIC DNA]</scope>
    <source>
        <strain evidence="3 4">DSM 11449</strain>
    </source>
</reference>
<dbReference type="CDD" id="cd10917">
    <property type="entry name" value="CE4_NodB_like_6s_7s"/>
    <property type="match status" value="1"/>
</dbReference>
<evidence type="ECO:0000259" key="2">
    <source>
        <dbReference type="PROSITE" id="PS51677"/>
    </source>
</evidence>
<keyword evidence="1" id="KW-0472">Membrane</keyword>
<keyword evidence="4" id="KW-1185">Reference proteome</keyword>
<protein>
    <submittedName>
        <fullName evidence="3">Peptidoglycan/xylan/chitin deacetylase, PgdA/CDA1 family</fullName>
    </submittedName>
</protein>
<keyword evidence="1" id="KW-1133">Transmembrane helix</keyword>
<evidence type="ECO:0000256" key="1">
    <source>
        <dbReference type="SAM" id="Phobius"/>
    </source>
</evidence>
<dbReference type="GO" id="GO:0005975">
    <property type="term" value="P:carbohydrate metabolic process"/>
    <property type="evidence" value="ECO:0007669"/>
    <property type="project" value="InterPro"/>
</dbReference>
<dbReference type="PROSITE" id="PS51257">
    <property type="entry name" value="PROKAR_LIPOPROTEIN"/>
    <property type="match status" value="1"/>
</dbReference>
<dbReference type="PANTHER" id="PTHR10587">
    <property type="entry name" value="GLYCOSYL TRANSFERASE-RELATED"/>
    <property type="match status" value="1"/>
</dbReference>
<dbReference type="Proteomes" id="UP000182771">
    <property type="component" value="Unassembled WGS sequence"/>
</dbReference>
<feature type="domain" description="NodB homology" evidence="2">
    <location>
        <begin position="64"/>
        <end position="240"/>
    </location>
</feature>
<feature type="transmembrane region" description="Helical" evidence="1">
    <location>
        <begin position="30"/>
        <end position="52"/>
    </location>
</feature>
<dbReference type="GeneID" id="85017263"/>